<comment type="caution">
    <text evidence="1">The sequence shown here is derived from an EMBL/GenBank/DDBJ whole genome shotgun (WGS) entry which is preliminary data.</text>
</comment>
<evidence type="ECO:0000313" key="2">
    <source>
        <dbReference type="Proteomes" id="UP000187283"/>
    </source>
</evidence>
<evidence type="ECO:0000313" key="1">
    <source>
        <dbReference type="EMBL" id="OMJ25883.1"/>
    </source>
</evidence>
<organism evidence="1 2">
    <name type="scientific">Smittium culicis</name>
    <dbReference type="NCBI Taxonomy" id="133412"/>
    <lineage>
        <taxon>Eukaryota</taxon>
        <taxon>Fungi</taxon>
        <taxon>Fungi incertae sedis</taxon>
        <taxon>Zoopagomycota</taxon>
        <taxon>Kickxellomycotina</taxon>
        <taxon>Harpellomycetes</taxon>
        <taxon>Harpellales</taxon>
        <taxon>Legeriomycetaceae</taxon>
        <taxon>Smittium</taxon>
    </lineage>
</organism>
<accession>A0A1R1YG73</accession>
<gene>
    <name evidence="1" type="ORF">AYI70_g592</name>
</gene>
<dbReference type="EMBL" id="LSSN01000098">
    <property type="protein sequence ID" value="OMJ25883.1"/>
    <property type="molecule type" value="Genomic_DNA"/>
</dbReference>
<dbReference type="AlphaFoldDB" id="A0A1R1YG73"/>
<sequence>MVPVYSCFEDKRVQKDLESFLNGLNLEMAISDGFIDLNYMYNLEKNLLLSSARKCEAFYISPVLPKLYYKMIQTSSKFSMKIPVQPESSNNPYVTSFMFSSFSIKDACDINFHLEVDTTVYPGDS</sequence>
<dbReference type="Proteomes" id="UP000187283">
    <property type="component" value="Unassembled WGS sequence"/>
</dbReference>
<protein>
    <submittedName>
        <fullName evidence="1">Uncharacterized protein</fullName>
    </submittedName>
</protein>
<reference evidence="1 2" key="1">
    <citation type="submission" date="2017-01" db="EMBL/GenBank/DDBJ databases">
        <authorList>
            <person name="Mah S.A."/>
            <person name="Swanson W.J."/>
            <person name="Moy G.W."/>
            <person name="Vacquier V.D."/>
        </authorList>
    </citation>
    <scope>NUCLEOTIDE SEQUENCE [LARGE SCALE GENOMIC DNA]</scope>
    <source>
        <strain evidence="1 2">GSMNP</strain>
    </source>
</reference>
<keyword evidence="2" id="KW-1185">Reference proteome</keyword>
<name>A0A1R1YG73_9FUNG</name>
<proteinExistence type="predicted"/>